<accession>A0A369IGP0</accession>
<dbReference type="OrthoDB" id="9814966at2"/>
<dbReference type="Pfam" id="PF12697">
    <property type="entry name" value="Abhydrolase_6"/>
    <property type="match status" value="1"/>
</dbReference>
<dbReference type="InterPro" id="IPR050228">
    <property type="entry name" value="Carboxylesterase_BioH"/>
</dbReference>
<dbReference type="Gene3D" id="3.40.50.1820">
    <property type="entry name" value="alpha/beta hydrolase"/>
    <property type="match status" value="1"/>
</dbReference>
<dbReference type="InterPro" id="IPR000073">
    <property type="entry name" value="AB_hydrolase_1"/>
</dbReference>
<dbReference type="GO" id="GO:0016787">
    <property type="term" value="F:hydrolase activity"/>
    <property type="evidence" value="ECO:0007669"/>
    <property type="project" value="UniProtKB-KW"/>
</dbReference>
<dbReference type="PANTHER" id="PTHR43194">
    <property type="entry name" value="HYDROLASE ALPHA/BETA FOLD FAMILY"/>
    <property type="match status" value="1"/>
</dbReference>
<dbReference type="InterPro" id="IPR029058">
    <property type="entry name" value="AB_hydrolase_fold"/>
</dbReference>
<dbReference type="AlphaFoldDB" id="A0A369IGP0"/>
<dbReference type="PANTHER" id="PTHR43194:SF2">
    <property type="entry name" value="PEROXISOMAL MEMBRANE PROTEIN LPX1"/>
    <property type="match status" value="1"/>
</dbReference>
<gene>
    <name evidence="2" type="ORF">DVG78_02440</name>
</gene>
<dbReference type="SUPFAM" id="SSF53474">
    <property type="entry name" value="alpha/beta-Hydrolases"/>
    <property type="match status" value="1"/>
</dbReference>
<comment type="caution">
    <text evidence="2">The sequence shown here is derived from an EMBL/GenBank/DDBJ whole genome shotgun (WGS) entry which is preliminary data.</text>
</comment>
<evidence type="ECO:0000313" key="3">
    <source>
        <dbReference type="Proteomes" id="UP000253141"/>
    </source>
</evidence>
<proteinExistence type="predicted"/>
<protein>
    <submittedName>
        <fullName evidence="2">Alpha/beta hydrolase</fullName>
    </submittedName>
</protein>
<reference evidence="2 3" key="1">
    <citation type="submission" date="2018-07" db="EMBL/GenBank/DDBJ databases">
        <title>Genome analysis of Runella aurantiaca.</title>
        <authorList>
            <person name="Yang X."/>
        </authorList>
    </citation>
    <scope>NUCLEOTIDE SEQUENCE [LARGE SCALE GENOMIC DNA]</scope>
    <source>
        <strain evidence="2 3">YX9</strain>
    </source>
</reference>
<keyword evidence="3" id="KW-1185">Reference proteome</keyword>
<organism evidence="2 3">
    <name type="scientific">Runella aurantiaca</name>
    <dbReference type="NCBI Taxonomy" id="2282308"/>
    <lineage>
        <taxon>Bacteria</taxon>
        <taxon>Pseudomonadati</taxon>
        <taxon>Bacteroidota</taxon>
        <taxon>Cytophagia</taxon>
        <taxon>Cytophagales</taxon>
        <taxon>Spirosomataceae</taxon>
        <taxon>Runella</taxon>
    </lineage>
</organism>
<name>A0A369IGP0_9BACT</name>
<sequence length="258" mass="28898">MKSTKTIVLIHGLFVNNTSWAQWKTYFESQGYKVYTPANPGHEGTPAQLRSNIHPDLTQTGFEDVVMNIVKLIDTLPEKPIVVGHSLAGLVVQKLIEMDKAVAGVSIDGAPPKNVLAPWATVKIVLPVVNFFKGNQAYLGSREWYHRAFFNNYTKEESDLLFDKIAVPESRKIARDTLLTSFAKIDFKKPHNPLLFIGGEKDNIFSSSFTKQIAGSYKDSNSTTDFKEFAGRSHFIAGEKGWEEVAEYVLNWIKTVNA</sequence>
<evidence type="ECO:0000313" key="2">
    <source>
        <dbReference type="EMBL" id="RDB07930.1"/>
    </source>
</evidence>
<evidence type="ECO:0000259" key="1">
    <source>
        <dbReference type="Pfam" id="PF12697"/>
    </source>
</evidence>
<dbReference type="RefSeq" id="WP_114459463.1">
    <property type="nucleotide sequence ID" value="NZ_QPIW01000001.1"/>
</dbReference>
<dbReference type="Proteomes" id="UP000253141">
    <property type="component" value="Unassembled WGS sequence"/>
</dbReference>
<keyword evidence="2" id="KW-0378">Hydrolase</keyword>
<dbReference type="EMBL" id="QPIW01000001">
    <property type="protein sequence ID" value="RDB07930.1"/>
    <property type="molecule type" value="Genomic_DNA"/>
</dbReference>
<feature type="domain" description="AB hydrolase-1" evidence="1">
    <location>
        <begin position="7"/>
        <end position="247"/>
    </location>
</feature>